<keyword evidence="1" id="KW-1133">Transmembrane helix</keyword>
<evidence type="ECO:0000313" key="3">
    <source>
        <dbReference type="Proteomes" id="UP001164929"/>
    </source>
</evidence>
<dbReference type="Proteomes" id="UP001164929">
    <property type="component" value="Chromosome 7"/>
</dbReference>
<accession>A0AAD6QII0</accession>
<keyword evidence="1" id="KW-0472">Membrane</keyword>
<name>A0AAD6QII0_9ROSI</name>
<dbReference type="EMBL" id="JAQIZT010000007">
    <property type="protein sequence ID" value="KAJ6991049.1"/>
    <property type="molecule type" value="Genomic_DNA"/>
</dbReference>
<dbReference type="AlphaFoldDB" id="A0AAD6QII0"/>
<gene>
    <name evidence="2" type="ORF">NC653_019308</name>
</gene>
<evidence type="ECO:0000313" key="2">
    <source>
        <dbReference type="EMBL" id="KAJ6991049.1"/>
    </source>
</evidence>
<comment type="caution">
    <text evidence="2">The sequence shown here is derived from an EMBL/GenBank/DDBJ whole genome shotgun (WGS) entry which is preliminary data.</text>
</comment>
<reference evidence="2" key="1">
    <citation type="journal article" date="2023" name="Mol. Ecol. Resour.">
        <title>Chromosome-level genome assembly of a triploid poplar Populus alba 'Berolinensis'.</title>
        <authorList>
            <person name="Chen S."/>
            <person name="Yu Y."/>
            <person name="Wang X."/>
            <person name="Wang S."/>
            <person name="Zhang T."/>
            <person name="Zhou Y."/>
            <person name="He R."/>
            <person name="Meng N."/>
            <person name="Wang Y."/>
            <person name="Liu W."/>
            <person name="Liu Z."/>
            <person name="Liu J."/>
            <person name="Guo Q."/>
            <person name="Huang H."/>
            <person name="Sederoff R.R."/>
            <person name="Wang G."/>
            <person name="Qu G."/>
            <person name="Chen S."/>
        </authorList>
    </citation>
    <scope>NUCLEOTIDE SEQUENCE</scope>
    <source>
        <strain evidence="2">SC-2020</strain>
    </source>
</reference>
<protein>
    <submittedName>
        <fullName evidence="2">Uncharacterized protein</fullName>
    </submittedName>
</protein>
<evidence type="ECO:0000256" key="1">
    <source>
        <dbReference type="SAM" id="Phobius"/>
    </source>
</evidence>
<keyword evidence="3" id="KW-1185">Reference proteome</keyword>
<sequence>MANKVEDCLQDLRYSIIYTQKKVLVSGYKDPLNNYLSRKRRAKEQKDTVADHRVIIHGLFMLLYLWWIIIKIDLCW</sequence>
<organism evidence="2 3">
    <name type="scientific">Populus alba x Populus x berolinensis</name>
    <dbReference type="NCBI Taxonomy" id="444605"/>
    <lineage>
        <taxon>Eukaryota</taxon>
        <taxon>Viridiplantae</taxon>
        <taxon>Streptophyta</taxon>
        <taxon>Embryophyta</taxon>
        <taxon>Tracheophyta</taxon>
        <taxon>Spermatophyta</taxon>
        <taxon>Magnoliopsida</taxon>
        <taxon>eudicotyledons</taxon>
        <taxon>Gunneridae</taxon>
        <taxon>Pentapetalae</taxon>
        <taxon>rosids</taxon>
        <taxon>fabids</taxon>
        <taxon>Malpighiales</taxon>
        <taxon>Salicaceae</taxon>
        <taxon>Saliceae</taxon>
        <taxon>Populus</taxon>
    </lineage>
</organism>
<keyword evidence="1" id="KW-0812">Transmembrane</keyword>
<feature type="transmembrane region" description="Helical" evidence="1">
    <location>
        <begin position="50"/>
        <end position="70"/>
    </location>
</feature>
<proteinExistence type="predicted"/>